<evidence type="ECO:0000259" key="2">
    <source>
        <dbReference type="Pfam" id="PF14612"/>
    </source>
</evidence>
<feature type="compositionally biased region" description="Acidic residues" evidence="1">
    <location>
        <begin position="471"/>
        <end position="483"/>
    </location>
</feature>
<keyword evidence="5" id="KW-1185">Reference proteome</keyword>
<dbReference type="Pfam" id="PF14612">
    <property type="entry name" value="Ino80_Iec3"/>
    <property type="match status" value="1"/>
</dbReference>
<feature type="compositionally biased region" description="Acidic residues" evidence="1">
    <location>
        <begin position="390"/>
        <end position="404"/>
    </location>
</feature>
<protein>
    <recommendedName>
        <fullName evidence="6">IEC3 subunit of the Ino80 complex, chromatin re-modelling-domain-containing protein</fullName>
    </recommendedName>
</protein>
<dbReference type="Pfam" id="PF24244">
    <property type="entry name" value="Iec3-like_M"/>
    <property type="match status" value="1"/>
</dbReference>
<feature type="domain" description="INO80 complex subunit 3-like middle region" evidence="3">
    <location>
        <begin position="177"/>
        <end position="319"/>
    </location>
</feature>
<feature type="region of interest" description="Disordered" evidence="1">
    <location>
        <begin position="252"/>
        <end position="287"/>
    </location>
</feature>
<evidence type="ECO:0000313" key="4">
    <source>
        <dbReference type="EMBL" id="KAI6300005.1"/>
    </source>
</evidence>
<reference evidence="4" key="1">
    <citation type="submission" date="2021-01" db="EMBL/GenBank/DDBJ databases">
        <title>Deciphering the adaptive evolutionary patterns associated with biogeogrpahic diversity in the finger millet blast pathogen Magnaporthe oryzae in Eastern Africa.</title>
        <authorList>
            <person name="Onyema G."/>
            <person name="Shittu T.A."/>
            <person name="Dodsworth S."/>
            <person name="Devilliers S."/>
            <person name="Muthumeenakshi S."/>
            <person name="Sreenivasaprasad S."/>
        </authorList>
    </citation>
    <scope>NUCLEOTIDE SEQUENCE</scope>
    <source>
        <strain evidence="4">D15/s37</strain>
    </source>
</reference>
<dbReference type="EMBL" id="JABSND010000059">
    <property type="protein sequence ID" value="KAI6300005.1"/>
    <property type="molecule type" value="Genomic_DNA"/>
</dbReference>
<evidence type="ECO:0000256" key="1">
    <source>
        <dbReference type="SAM" id="MobiDB-lite"/>
    </source>
</evidence>
<feature type="compositionally biased region" description="Basic and acidic residues" evidence="1">
    <location>
        <begin position="23"/>
        <end position="40"/>
    </location>
</feature>
<evidence type="ECO:0000259" key="3">
    <source>
        <dbReference type="Pfam" id="PF24244"/>
    </source>
</evidence>
<feature type="compositionally biased region" description="Low complexity" evidence="1">
    <location>
        <begin position="270"/>
        <end position="287"/>
    </location>
</feature>
<organism evidence="4 5">
    <name type="scientific">Pyricularia grisea</name>
    <name type="common">Crabgrass-specific blast fungus</name>
    <name type="synonym">Magnaporthe grisea</name>
    <dbReference type="NCBI Taxonomy" id="148305"/>
    <lineage>
        <taxon>Eukaryota</taxon>
        <taxon>Fungi</taxon>
        <taxon>Dikarya</taxon>
        <taxon>Ascomycota</taxon>
        <taxon>Pezizomycotina</taxon>
        <taxon>Sordariomycetes</taxon>
        <taxon>Sordariomycetidae</taxon>
        <taxon>Magnaporthales</taxon>
        <taxon>Pyriculariaceae</taxon>
        <taxon>Pyricularia</taxon>
    </lineage>
</organism>
<dbReference type="InterPro" id="IPR055449">
    <property type="entry name" value="Iec3-like_M"/>
</dbReference>
<feature type="compositionally biased region" description="Basic and acidic residues" evidence="1">
    <location>
        <begin position="330"/>
        <end position="350"/>
    </location>
</feature>
<accession>A0ABQ8NQB6</accession>
<feature type="domain" description="INO80 complex subunit 3 N-terminal" evidence="2">
    <location>
        <begin position="73"/>
        <end position="141"/>
    </location>
</feature>
<dbReference type="InterPro" id="IPR032742">
    <property type="entry name" value="Iec3_N"/>
</dbReference>
<feature type="compositionally biased region" description="Low complexity" evidence="1">
    <location>
        <begin position="356"/>
        <end position="366"/>
    </location>
</feature>
<proteinExistence type="predicted"/>
<gene>
    <name evidence="4" type="ORF">MCOR33_004211</name>
</gene>
<name>A0ABQ8NQB6_PYRGI</name>
<feature type="compositionally biased region" description="Acidic residues" evidence="1">
    <location>
        <begin position="41"/>
        <end position="65"/>
    </location>
</feature>
<comment type="caution">
    <text evidence="4">The sequence shown here is derived from an EMBL/GenBank/DDBJ whole genome shotgun (WGS) entry which is preliminary data.</text>
</comment>
<feature type="region of interest" description="Disordered" evidence="1">
    <location>
        <begin position="21"/>
        <end position="75"/>
    </location>
</feature>
<feature type="region of interest" description="Disordered" evidence="1">
    <location>
        <begin position="328"/>
        <end position="483"/>
    </location>
</feature>
<dbReference type="Proteomes" id="UP001059893">
    <property type="component" value="Unassembled WGS sequence"/>
</dbReference>
<sequence>MTTPSASNHRHYLTITCFAMEESTERDGKVGEWIKKHDSEDQVEPNEEDSDGEMEEAADAPEEDGPAPKQSYKSWKKKYRKMRDAFERKMREGEEIYRREMRAIETNKRIAIEIDRLLDLLLEVNNTPQIPPEKRFDLSIPFSSAGTSDILPGEMYLPIDMPGNDRARGAEKPSQALRDMLVEIPHHQYAAAAELFPNVVSDLEAGVGGEGPGADMLASASHQHPASFLTADDIDNYLWELDQRIAEDRRDRGLSPLPVVPTLAPKARDPTGSAGATAAATSATADPNAAARDFALRNPTSVYNWLRKHAPKTFLQDAEATSVVDVDAAETPHPERPSGSRSRAKFEPAKRGGKVATPASTPTTATKRASGVARGAAKRSRQSAATTADVADEAKDEEGDEMALDETAAATPTAAKGKRKRAADDDAGYRPKGGSARPSKKKRKSEAGDATPTSARSGKTAKTKAAAVADADADEDAAIEDAE</sequence>
<evidence type="ECO:0008006" key="6">
    <source>
        <dbReference type="Google" id="ProtNLM"/>
    </source>
</evidence>
<evidence type="ECO:0000313" key="5">
    <source>
        <dbReference type="Proteomes" id="UP001059893"/>
    </source>
</evidence>